<organism evidence="2 3">
    <name type="scientific">Hanseniaspora guilliermondii</name>
    <dbReference type="NCBI Taxonomy" id="56406"/>
    <lineage>
        <taxon>Eukaryota</taxon>
        <taxon>Fungi</taxon>
        <taxon>Dikarya</taxon>
        <taxon>Ascomycota</taxon>
        <taxon>Saccharomycotina</taxon>
        <taxon>Saccharomycetes</taxon>
        <taxon>Saccharomycodales</taxon>
        <taxon>Saccharomycodaceae</taxon>
        <taxon>Hanseniaspora</taxon>
    </lineage>
</organism>
<dbReference type="EMBL" id="FQNF01000037">
    <property type="protein sequence ID" value="SGZ40039.1"/>
    <property type="molecule type" value="Genomic_DNA"/>
</dbReference>
<evidence type="ECO:0000256" key="1">
    <source>
        <dbReference type="SAM" id="MobiDB-lite"/>
    </source>
</evidence>
<proteinExistence type="predicted"/>
<keyword evidence="3" id="KW-1185">Reference proteome</keyword>
<sequence length="699" mass="79598">MLKSTKSSSSGQLNSRPRRFSLLYSSSDEDDEYDHDILKQRRKSKSISKNLKPDIKMTALRNKLKLLQKVNNSENNDNVVQSNVKKRNLNINISNSSSSESSSDSDDDKPINPLGSNIKLNNAEHQSNQSSKKLEQTSDELNEDDLIKAIESESDAEKQQADVDYLDIDLDQNFDEFIKKQSNDSNEIFTNVAINSLNQDQSSISASKSDNNIFVPHEDDDEDENDPDMNLMLQADHVETKGDDSDEDYDEMLLEAALLTDSEDNNRHTMINASNNTSDNDVFMNVDDLDPHSFYFEDQEDSDLEKTNKHVMDLDFDTRVPEKESKKQPHRETKDNNYHHNAFFPDEESTDEEDSLPAISKKIKTRTRSFHNSHDAHLGKALPKLNFWKTDKKRPFSIIDGLSTKSLFSITIVDDTNDTNGNKLINQNLLTPAAKVANHQPTPNIKINIHEKLMAEASSLDNTPRQDKATSVNEDFPVDQLLAISSGSEQEHDFVDSSATNSDMDVPRPHKKAEEINMIIHQDNNDENDLFTKDGMESLINNEVIIEIPSEMNFHPLEQFRRNSVSELQPHLASLDSFYQNEGHRRGSFVKDRFRNSSVVMDNSDLELIQKLTKNTDPQHSNNHDLKRKESIIMDEAKLEKLRITKSGLFSEAAMNSLEEFVNSNSNKNTKNRRYSTNKVPKSNNNGSNVAFEIDNFTF</sequence>
<feature type="compositionally biased region" description="Polar residues" evidence="1">
    <location>
        <begin position="1"/>
        <end position="15"/>
    </location>
</feature>
<feature type="compositionally biased region" description="Polar residues" evidence="1">
    <location>
        <begin position="114"/>
        <end position="131"/>
    </location>
</feature>
<gene>
    <name evidence="2" type="ORF">HGUI_02239</name>
</gene>
<dbReference type="VEuPathDB" id="FungiDB:HGUI_02239"/>
<feature type="compositionally biased region" description="Acidic residues" evidence="1">
    <location>
        <begin position="345"/>
        <end position="354"/>
    </location>
</feature>
<feature type="region of interest" description="Disordered" evidence="1">
    <location>
        <begin position="202"/>
        <end position="224"/>
    </location>
</feature>
<name>A0A1L0CYQ9_9ASCO</name>
<feature type="region of interest" description="Disordered" evidence="1">
    <location>
        <begin position="68"/>
        <end position="140"/>
    </location>
</feature>
<feature type="compositionally biased region" description="Polar residues" evidence="1">
    <location>
        <begin position="202"/>
        <end position="212"/>
    </location>
</feature>
<accession>A0A1L0CYQ9</accession>
<evidence type="ECO:0000313" key="2">
    <source>
        <dbReference type="EMBL" id="SGZ40039.1"/>
    </source>
</evidence>
<dbReference type="OrthoDB" id="3973039at2759"/>
<dbReference type="InterPro" id="IPR018837">
    <property type="entry name" value="TF_CRF1/IFH1"/>
</dbReference>
<dbReference type="AlphaFoldDB" id="A0A1L0CYQ9"/>
<feature type="compositionally biased region" description="Polar residues" evidence="1">
    <location>
        <begin position="677"/>
        <end position="687"/>
    </location>
</feature>
<feature type="region of interest" description="Disordered" evidence="1">
    <location>
        <begin position="487"/>
        <end position="508"/>
    </location>
</feature>
<dbReference type="Pfam" id="PF10380">
    <property type="entry name" value="CRF1"/>
    <property type="match status" value="1"/>
</dbReference>
<evidence type="ECO:0000313" key="3">
    <source>
        <dbReference type="Proteomes" id="UP000183365"/>
    </source>
</evidence>
<dbReference type="Proteomes" id="UP000183365">
    <property type="component" value="Unassembled WGS sequence"/>
</dbReference>
<feature type="compositionally biased region" description="Polar residues" evidence="1">
    <location>
        <begin position="69"/>
        <end position="93"/>
    </location>
</feature>
<feature type="compositionally biased region" description="Basic and acidic residues" evidence="1">
    <location>
        <begin position="321"/>
        <end position="338"/>
    </location>
</feature>
<feature type="region of interest" description="Disordered" evidence="1">
    <location>
        <begin position="664"/>
        <end position="687"/>
    </location>
</feature>
<reference evidence="3" key="1">
    <citation type="submission" date="2016-11" db="EMBL/GenBank/DDBJ databases">
        <authorList>
            <person name="Guldener U."/>
        </authorList>
    </citation>
    <scope>NUCLEOTIDE SEQUENCE [LARGE SCALE GENOMIC DNA]</scope>
</reference>
<feature type="region of interest" description="Disordered" evidence="1">
    <location>
        <begin position="321"/>
        <end position="354"/>
    </location>
</feature>
<dbReference type="GO" id="GO:0060962">
    <property type="term" value="P:regulation of ribosomal protein gene transcription by RNA polymerase II"/>
    <property type="evidence" value="ECO:0007669"/>
    <property type="project" value="InterPro"/>
</dbReference>
<protein>
    <submittedName>
        <fullName evidence="2">Uncharacterized protein</fullName>
    </submittedName>
</protein>
<dbReference type="GO" id="GO:0003712">
    <property type="term" value="F:transcription coregulator activity"/>
    <property type="evidence" value="ECO:0007669"/>
    <property type="project" value="InterPro"/>
</dbReference>
<feature type="region of interest" description="Disordered" evidence="1">
    <location>
        <begin position="1"/>
        <end position="53"/>
    </location>
</feature>